<protein>
    <recommendedName>
        <fullName evidence="6">TPX2 C-terminal domain-containing protein</fullName>
    </recommendedName>
</protein>
<feature type="compositionally biased region" description="Pro residues" evidence="5">
    <location>
        <begin position="80"/>
        <end position="96"/>
    </location>
</feature>
<evidence type="ECO:0000256" key="2">
    <source>
        <dbReference type="ARBA" id="ARBA00005885"/>
    </source>
</evidence>
<dbReference type="STRING" id="39966.A0A369J144"/>
<feature type="region of interest" description="Disordered" evidence="5">
    <location>
        <begin position="163"/>
        <end position="193"/>
    </location>
</feature>
<name>A0A369J144_HYPMA</name>
<feature type="compositionally biased region" description="Basic and acidic residues" evidence="5">
    <location>
        <begin position="733"/>
        <end position="758"/>
    </location>
</feature>
<evidence type="ECO:0000256" key="4">
    <source>
        <dbReference type="ARBA" id="ARBA00023212"/>
    </source>
</evidence>
<feature type="region of interest" description="Disordered" evidence="5">
    <location>
        <begin position="674"/>
        <end position="705"/>
    </location>
</feature>
<comment type="subcellular location">
    <subcellularLocation>
        <location evidence="1">Cytoplasm</location>
        <location evidence="1">Cytoskeleton</location>
    </subcellularLocation>
</comment>
<dbReference type="InParanoid" id="A0A369J144"/>
<dbReference type="Pfam" id="PF06886">
    <property type="entry name" value="TPX2"/>
    <property type="match status" value="1"/>
</dbReference>
<feature type="region of interest" description="Disordered" evidence="5">
    <location>
        <begin position="726"/>
        <end position="810"/>
    </location>
</feature>
<evidence type="ECO:0000256" key="5">
    <source>
        <dbReference type="SAM" id="MobiDB-lite"/>
    </source>
</evidence>
<dbReference type="GO" id="GO:0005856">
    <property type="term" value="C:cytoskeleton"/>
    <property type="evidence" value="ECO:0007669"/>
    <property type="project" value="UniProtKB-SubCell"/>
</dbReference>
<evidence type="ECO:0000259" key="6">
    <source>
        <dbReference type="Pfam" id="PF06886"/>
    </source>
</evidence>
<dbReference type="OrthoDB" id="3242303at2759"/>
<dbReference type="InterPro" id="IPR027329">
    <property type="entry name" value="TPX2_C"/>
</dbReference>
<proteinExistence type="inferred from homology"/>
<feature type="region of interest" description="Disordered" evidence="5">
    <location>
        <begin position="49"/>
        <end position="140"/>
    </location>
</feature>
<comment type="caution">
    <text evidence="7">The sequence shown here is derived from an EMBL/GenBank/DDBJ whole genome shotgun (WGS) entry which is preliminary data.</text>
</comment>
<dbReference type="EMBL" id="LUEZ02000143">
    <property type="protein sequence ID" value="RDB15729.1"/>
    <property type="molecule type" value="Genomic_DNA"/>
</dbReference>
<sequence length="810" mass="87721">MPQDLCDTGDELSLRHLPDISDASFSFQIPTTLSKGDLLLGDDDDDFFRNVKASPATPGPSRTVHAPLTLEDVTPRPKAKPPQPQLDEPIPAPPFDLPTKPKSKYTPQGIAKVLKARSTTSRAAPKSKLAVTTNPTPPDLRAASPAAARLEVLRAEVQKLNDDLPGSAQAVSKDDVSSVQGTTPHEEKKEGKAKLVISKREHLSVKTKRTVISGGVSKIRSKHASSTSIFMRNVASIPQYHFAEPQKRTVQPTPRVAQPAIAESSFDEQNPDASVCSTLSGGGVAERLVMYSQRLMQSYGSSLRLHPPPENKANANDNATLGRPFSLNPDPVPTILPVHDPEKLATQKHEASLPEVVDTLGNIPSGSSSHTRDKNTTLFTLSQLSPCKRSPETETEPVPIPAPTPPAKEDRILAGNENAIPPSPIRASRKRPAVDIPSASPSSAGTSEASSLAAAAQTQTRHAPNKAKKRKHDVEAKALVTGGIPKPTAAVDSHAAGKERIPVHNSSSGLGSSSRRPTRTIQTTSMGRSMSTSVSKRRPRGLNAAYQVPEGGAILAKPRQGRALATSAGGSGSSSGSGSRSRSGLGDSGSGGTAASTLRFSRADNLGMGMGTMDSFVSQDKNQQGGDGEDARCLSGASMGASDARAEKRGGHPAVNPTKPIEFKFHLDARLEARRAEHERDEKERERTLKRSKHHTPLPIPNFKALHAQQEVESALRKENIMPTVPVPIELTTGERAREREKFDERVREKERELERERERRRKEREEEEEKEVREMRKRAVPRAHDVPEWYSEAPKRKRRVEEEAEFAGQ</sequence>
<feature type="region of interest" description="Disordered" evidence="5">
    <location>
        <begin position="301"/>
        <end position="338"/>
    </location>
</feature>
<dbReference type="AlphaFoldDB" id="A0A369J144"/>
<evidence type="ECO:0000256" key="1">
    <source>
        <dbReference type="ARBA" id="ARBA00004245"/>
    </source>
</evidence>
<feature type="compositionally biased region" description="Basic and acidic residues" evidence="5">
    <location>
        <begin position="674"/>
        <end position="689"/>
    </location>
</feature>
<evidence type="ECO:0000313" key="8">
    <source>
        <dbReference type="Proteomes" id="UP000076154"/>
    </source>
</evidence>
<reference evidence="7" key="1">
    <citation type="submission" date="2018-04" db="EMBL/GenBank/DDBJ databases">
        <title>Whole genome sequencing of Hypsizygus marmoreus.</title>
        <authorList>
            <person name="Choi I.-G."/>
            <person name="Min B."/>
            <person name="Kim J.-G."/>
            <person name="Kim S."/>
            <person name="Oh Y.-L."/>
            <person name="Kong W.-S."/>
            <person name="Park H."/>
            <person name="Jeong J."/>
            <person name="Song E.-S."/>
        </authorList>
    </citation>
    <scope>NUCLEOTIDE SEQUENCE [LARGE SCALE GENOMIC DNA]</scope>
    <source>
        <strain evidence="7">51987-8</strain>
    </source>
</reference>
<organism evidence="7 8">
    <name type="scientific">Hypsizygus marmoreus</name>
    <name type="common">White beech mushroom</name>
    <name type="synonym">Agaricus marmoreus</name>
    <dbReference type="NCBI Taxonomy" id="39966"/>
    <lineage>
        <taxon>Eukaryota</taxon>
        <taxon>Fungi</taxon>
        <taxon>Dikarya</taxon>
        <taxon>Basidiomycota</taxon>
        <taxon>Agaricomycotina</taxon>
        <taxon>Agaricomycetes</taxon>
        <taxon>Agaricomycetidae</taxon>
        <taxon>Agaricales</taxon>
        <taxon>Tricholomatineae</taxon>
        <taxon>Lyophyllaceae</taxon>
        <taxon>Hypsizygus</taxon>
    </lineage>
</organism>
<comment type="similarity">
    <text evidence="2">Belongs to the TPX2 family.</text>
</comment>
<feature type="compositionally biased region" description="Low complexity" evidence="5">
    <location>
        <begin position="576"/>
        <end position="585"/>
    </location>
</feature>
<dbReference type="Proteomes" id="UP000076154">
    <property type="component" value="Unassembled WGS sequence"/>
</dbReference>
<keyword evidence="4" id="KW-0206">Cytoskeleton</keyword>
<keyword evidence="8" id="KW-1185">Reference proteome</keyword>
<accession>A0A369J144</accession>
<gene>
    <name evidence="7" type="ORF">Hypma_003967</name>
</gene>
<feature type="compositionally biased region" description="Low complexity" evidence="5">
    <location>
        <begin position="438"/>
        <end position="456"/>
    </location>
</feature>
<feature type="compositionally biased region" description="Basic and acidic residues" evidence="5">
    <location>
        <begin position="184"/>
        <end position="193"/>
    </location>
</feature>
<feature type="compositionally biased region" description="Polar residues" evidence="5">
    <location>
        <begin position="376"/>
        <end position="385"/>
    </location>
</feature>
<evidence type="ECO:0000256" key="3">
    <source>
        <dbReference type="ARBA" id="ARBA00022490"/>
    </source>
</evidence>
<feature type="compositionally biased region" description="Polar residues" evidence="5">
    <location>
        <begin position="615"/>
        <end position="624"/>
    </location>
</feature>
<evidence type="ECO:0000313" key="7">
    <source>
        <dbReference type="EMBL" id="RDB15729.1"/>
    </source>
</evidence>
<feature type="region of interest" description="Disordered" evidence="5">
    <location>
        <begin position="358"/>
        <end position="659"/>
    </location>
</feature>
<keyword evidence="3" id="KW-0963">Cytoplasm</keyword>
<feature type="domain" description="TPX2 C-terminal" evidence="6">
    <location>
        <begin position="730"/>
        <end position="799"/>
    </location>
</feature>
<feature type="compositionally biased region" description="Polar residues" evidence="5">
    <location>
        <begin position="519"/>
        <end position="534"/>
    </location>
</feature>